<evidence type="ECO:0000313" key="3">
    <source>
        <dbReference type="Proteomes" id="UP000037510"/>
    </source>
</evidence>
<feature type="domain" description="Immunoglobulin" evidence="1">
    <location>
        <begin position="68"/>
        <end position="150"/>
    </location>
</feature>
<protein>
    <recommendedName>
        <fullName evidence="1">Immunoglobulin domain-containing protein</fullName>
    </recommendedName>
</protein>
<dbReference type="Proteomes" id="UP000037510">
    <property type="component" value="Unassembled WGS sequence"/>
</dbReference>
<evidence type="ECO:0000313" key="2">
    <source>
        <dbReference type="EMBL" id="KOB67234.1"/>
    </source>
</evidence>
<gene>
    <name evidence="2" type="ORF">OBRU01_20095</name>
</gene>
<dbReference type="Gene3D" id="2.60.40.10">
    <property type="entry name" value="Immunoglobulins"/>
    <property type="match status" value="1"/>
</dbReference>
<dbReference type="AlphaFoldDB" id="A0A0L7KW34"/>
<dbReference type="SMART" id="SM00409">
    <property type="entry name" value="IG"/>
    <property type="match status" value="1"/>
</dbReference>
<dbReference type="InterPro" id="IPR003599">
    <property type="entry name" value="Ig_sub"/>
</dbReference>
<dbReference type="SUPFAM" id="SSF48726">
    <property type="entry name" value="Immunoglobulin"/>
    <property type="match status" value="1"/>
</dbReference>
<dbReference type="InterPro" id="IPR013783">
    <property type="entry name" value="Ig-like_fold"/>
</dbReference>
<accession>A0A0L7KW34</accession>
<dbReference type="InterPro" id="IPR036179">
    <property type="entry name" value="Ig-like_dom_sf"/>
</dbReference>
<feature type="non-terminal residue" evidence="2">
    <location>
        <position position="1"/>
    </location>
</feature>
<comment type="caution">
    <text evidence="2">The sequence shown here is derived from an EMBL/GenBank/DDBJ whole genome shotgun (WGS) entry which is preliminary data.</text>
</comment>
<feature type="non-terminal residue" evidence="2">
    <location>
        <position position="199"/>
    </location>
</feature>
<keyword evidence="3" id="KW-1185">Reference proteome</keyword>
<name>A0A0L7KW34_OPEBR</name>
<reference evidence="2 3" key="1">
    <citation type="journal article" date="2015" name="Genome Biol. Evol.">
        <title>The genome of winter moth (Operophtera brumata) provides a genomic perspective on sexual dimorphism and phenology.</title>
        <authorList>
            <person name="Derks M.F."/>
            <person name="Smit S."/>
            <person name="Salis L."/>
            <person name="Schijlen E."/>
            <person name="Bossers A."/>
            <person name="Mateman C."/>
            <person name="Pijl A.S."/>
            <person name="de Ridder D."/>
            <person name="Groenen M.A."/>
            <person name="Visser M.E."/>
            <person name="Megens H.J."/>
        </authorList>
    </citation>
    <scope>NUCLEOTIDE SEQUENCE [LARGE SCALE GENOMIC DNA]</scope>
    <source>
        <strain evidence="2">WM2013NL</strain>
        <tissue evidence="2">Head and thorax</tissue>
    </source>
</reference>
<sequence>YYGDGFAQRQCGITVESPSAADYGSWRCTVGVQKRVGTVIEQRTPLQALIRVTGSQTTRSGLQRVTTDRTIFVQKEMTITITCEADASLTYCWFQHPNGTQYSGESLSVGDCGITFTHVTEEDGGVWTCHMGPRYEVGVEITDRVNVRVTGPLAAREKCRVGPFLLHIRPRVELWRLFSHHRSSDGGRCRYMDLRRSAR</sequence>
<evidence type="ECO:0000259" key="1">
    <source>
        <dbReference type="SMART" id="SM00409"/>
    </source>
</evidence>
<dbReference type="EMBL" id="JTDY01005222">
    <property type="protein sequence ID" value="KOB67234.1"/>
    <property type="molecule type" value="Genomic_DNA"/>
</dbReference>
<proteinExistence type="predicted"/>
<organism evidence="2 3">
    <name type="scientific">Operophtera brumata</name>
    <name type="common">Winter moth</name>
    <name type="synonym">Phalaena brumata</name>
    <dbReference type="NCBI Taxonomy" id="104452"/>
    <lineage>
        <taxon>Eukaryota</taxon>
        <taxon>Metazoa</taxon>
        <taxon>Ecdysozoa</taxon>
        <taxon>Arthropoda</taxon>
        <taxon>Hexapoda</taxon>
        <taxon>Insecta</taxon>
        <taxon>Pterygota</taxon>
        <taxon>Neoptera</taxon>
        <taxon>Endopterygota</taxon>
        <taxon>Lepidoptera</taxon>
        <taxon>Glossata</taxon>
        <taxon>Ditrysia</taxon>
        <taxon>Geometroidea</taxon>
        <taxon>Geometridae</taxon>
        <taxon>Larentiinae</taxon>
        <taxon>Operophtera</taxon>
    </lineage>
</organism>